<feature type="compositionally biased region" description="Low complexity" evidence="1">
    <location>
        <begin position="374"/>
        <end position="385"/>
    </location>
</feature>
<proteinExistence type="predicted"/>
<dbReference type="RefSeq" id="WP_345721974.1">
    <property type="nucleotide sequence ID" value="NZ_BAABRU010000007.1"/>
</dbReference>
<feature type="compositionally biased region" description="Polar residues" evidence="1">
    <location>
        <begin position="419"/>
        <end position="440"/>
    </location>
</feature>
<name>A0ABP9X1C6_9CHLR</name>
<dbReference type="Proteomes" id="UP001428290">
    <property type="component" value="Unassembled WGS sequence"/>
</dbReference>
<dbReference type="EMBL" id="BAABRU010000007">
    <property type="protein sequence ID" value="GAA5528353.1"/>
    <property type="molecule type" value="Genomic_DNA"/>
</dbReference>
<protein>
    <recommendedName>
        <fullName evidence="2">CHAT domain-containing protein</fullName>
    </recommendedName>
</protein>
<feature type="domain" description="CHAT" evidence="2">
    <location>
        <begin position="112"/>
        <end position="336"/>
    </location>
</feature>
<evidence type="ECO:0000313" key="3">
    <source>
        <dbReference type="EMBL" id="GAA5528353.1"/>
    </source>
</evidence>
<keyword evidence="4" id="KW-1185">Reference proteome</keyword>
<feature type="region of interest" description="Disordered" evidence="1">
    <location>
        <begin position="418"/>
        <end position="443"/>
    </location>
</feature>
<organism evidence="3 4">
    <name type="scientific">Herpetosiphon gulosus</name>
    <dbReference type="NCBI Taxonomy" id="1973496"/>
    <lineage>
        <taxon>Bacteria</taxon>
        <taxon>Bacillati</taxon>
        <taxon>Chloroflexota</taxon>
        <taxon>Chloroflexia</taxon>
        <taxon>Herpetosiphonales</taxon>
        <taxon>Herpetosiphonaceae</taxon>
        <taxon>Herpetosiphon</taxon>
    </lineage>
</organism>
<evidence type="ECO:0000256" key="1">
    <source>
        <dbReference type="SAM" id="MobiDB-lite"/>
    </source>
</evidence>
<evidence type="ECO:0000313" key="4">
    <source>
        <dbReference type="Proteomes" id="UP001428290"/>
    </source>
</evidence>
<feature type="region of interest" description="Disordered" evidence="1">
    <location>
        <begin position="370"/>
        <end position="392"/>
    </location>
</feature>
<accession>A0ABP9X1C6</accession>
<gene>
    <name evidence="3" type="ORF">Hgul01_02152</name>
</gene>
<comment type="caution">
    <text evidence="3">The sequence shown here is derived from an EMBL/GenBank/DDBJ whole genome shotgun (WGS) entry which is preliminary data.</text>
</comment>
<dbReference type="Pfam" id="PF12770">
    <property type="entry name" value="CHAT"/>
    <property type="match status" value="1"/>
</dbReference>
<reference evidence="3 4" key="1">
    <citation type="submission" date="2024-02" db="EMBL/GenBank/DDBJ databases">
        <title>Herpetosiphon gulosus NBRC 112829.</title>
        <authorList>
            <person name="Ichikawa N."/>
            <person name="Katano-Makiyama Y."/>
            <person name="Hidaka K."/>
        </authorList>
    </citation>
    <scope>NUCLEOTIDE SEQUENCE [LARGE SCALE GENOMIC DNA]</scope>
    <source>
        <strain evidence="3 4">NBRC 112829</strain>
    </source>
</reference>
<sequence>MSSYADFELTINPKDAENSFVVHGRTAKGMQDSDSLILPVDDPRYQAFQTALDYNTPLTEDQVVDFGIVLYETLLKGKIWALFTTARETARSQGQSLRIKLNIDANNPALATVATIPWEFACDSAGIPLTTDHSICRFLTFPESVPVLSLGQEKLRIALVGALPAEMATTHPVDIQGELAAIHRSLEPLVTQNQVEIIEETQLTAPKLQRLVREWRPHIVHYVGHGDFQGTTGALILDDGNGKKHLSTARTLATLLRNSSVRLVVLNACKTSTVSSTALLRGIAPALMAANIPAVVAMQSSILDTAGKAFAEEFYRVLATGTPIDACVAEGRKAIIAYNFGQLDWGLATLYMRADDGVLFNLPNPPAPSNQVVTPTTAPTNETAPPATPTSGNSINNFMGSGNTFSGGNFSFGNVVAGNHNQTTINHGSSQPNTPSSANDKQQALAAERELLALKEKNLHNTKMQIAKYGIGVPVHLLNQQDDLRQDIAEIQKRITELSQ</sequence>
<dbReference type="InterPro" id="IPR024983">
    <property type="entry name" value="CHAT_dom"/>
</dbReference>
<evidence type="ECO:0000259" key="2">
    <source>
        <dbReference type="Pfam" id="PF12770"/>
    </source>
</evidence>